<dbReference type="InterPro" id="IPR006153">
    <property type="entry name" value="Cation/H_exchanger_TM"/>
</dbReference>
<evidence type="ECO:0000256" key="12">
    <source>
        <dbReference type="SAM" id="Phobius"/>
    </source>
</evidence>
<keyword evidence="11" id="KW-0739">Sodium transport</keyword>
<keyword evidence="6 12" id="KW-0812">Transmembrane</keyword>
<sequence length="432" mass="47462">MELYYSFSVLIVLAALFSYANIRFLKLPGTIGIMLIAMLVSVAIRLLGDNYFPDATKEFFQLFNSLDFNEILMGAMLNFLLFAGAMHVNFSDLKNLRWTIATYATISVVLSAFIISGILYYIAPYFGIQIPYIYCLLFGTLISPTDPIVVLGILKQAKVPKTIETKITGESLFNDGVAVVMFAVVLQIATNVNFDATFENVSLLFLEEAGGGVVLGLLLGFTASSAMKKIDDYKVSALITLSIVMGGFLVAKELHVSSPLAMVIAGLIIGNYGKKVAMSSSTRDYLTKFWELIDEVMNAILFLFIGFELLLIDDLMDQILLGVAAIFMVLFSRALSIVIPARTLLRKNTFSKGSLIVLVWGGIRGGVSIALVLSMPNSEWKELLLEITYIVVLFSIVVQGLTVGSVAKRVLKDEVEEAKEEEAEDYINSSKL</sequence>
<dbReference type="PANTHER" id="PTHR10110">
    <property type="entry name" value="SODIUM/HYDROGEN EXCHANGER"/>
    <property type="match status" value="1"/>
</dbReference>
<feature type="transmembrane region" description="Helical" evidence="12">
    <location>
        <begin position="129"/>
        <end position="151"/>
    </location>
</feature>
<keyword evidence="5" id="KW-1003">Cell membrane</keyword>
<keyword evidence="7 12" id="KW-1133">Transmembrane helix</keyword>
<dbReference type="RefSeq" id="WP_092905985.1">
    <property type="nucleotide sequence ID" value="NZ_FOUZ01000002.1"/>
</dbReference>
<accession>A0A1I4T516</accession>
<dbReference type="GO" id="GO:0051453">
    <property type="term" value="P:regulation of intracellular pH"/>
    <property type="evidence" value="ECO:0007669"/>
    <property type="project" value="TreeGrafter"/>
</dbReference>
<evidence type="ECO:0000256" key="11">
    <source>
        <dbReference type="ARBA" id="ARBA00023201"/>
    </source>
</evidence>
<evidence type="ECO:0000259" key="13">
    <source>
        <dbReference type="Pfam" id="PF00999"/>
    </source>
</evidence>
<keyword evidence="10 12" id="KW-0472">Membrane</keyword>
<evidence type="ECO:0000256" key="7">
    <source>
        <dbReference type="ARBA" id="ARBA00022989"/>
    </source>
</evidence>
<dbReference type="Proteomes" id="UP000199149">
    <property type="component" value="Unassembled WGS sequence"/>
</dbReference>
<feature type="transmembrane region" description="Helical" evidence="12">
    <location>
        <begin position="256"/>
        <end position="272"/>
    </location>
</feature>
<evidence type="ECO:0000313" key="14">
    <source>
        <dbReference type="EMBL" id="SFM71725.1"/>
    </source>
</evidence>
<feature type="transmembrane region" description="Helical" evidence="12">
    <location>
        <begin position="292"/>
        <end position="312"/>
    </location>
</feature>
<evidence type="ECO:0000256" key="9">
    <source>
        <dbReference type="ARBA" id="ARBA00023065"/>
    </source>
</evidence>
<evidence type="ECO:0000256" key="8">
    <source>
        <dbReference type="ARBA" id="ARBA00023053"/>
    </source>
</evidence>
<dbReference type="GO" id="GO:0015385">
    <property type="term" value="F:sodium:proton antiporter activity"/>
    <property type="evidence" value="ECO:0007669"/>
    <property type="project" value="InterPro"/>
</dbReference>
<dbReference type="GO" id="GO:0015386">
    <property type="term" value="F:potassium:proton antiporter activity"/>
    <property type="evidence" value="ECO:0007669"/>
    <property type="project" value="TreeGrafter"/>
</dbReference>
<feature type="transmembrane region" description="Helical" evidence="12">
    <location>
        <begin position="318"/>
        <end position="341"/>
    </location>
</feature>
<organism evidence="14 15">
    <name type="scientific">Algoriella xinjiangensis</name>
    <dbReference type="NCBI Taxonomy" id="684065"/>
    <lineage>
        <taxon>Bacteria</taxon>
        <taxon>Pseudomonadati</taxon>
        <taxon>Bacteroidota</taxon>
        <taxon>Flavobacteriia</taxon>
        <taxon>Flavobacteriales</taxon>
        <taxon>Weeksellaceae</taxon>
        <taxon>Algoriella</taxon>
    </lineage>
</organism>
<evidence type="ECO:0000256" key="10">
    <source>
        <dbReference type="ARBA" id="ARBA00023136"/>
    </source>
</evidence>
<evidence type="ECO:0000256" key="5">
    <source>
        <dbReference type="ARBA" id="ARBA00022475"/>
    </source>
</evidence>
<dbReference type="STRING" id="684065.SAMN05421738_10251"/>
<feature type="transmembrane region" description="Helical" evidence="12">
    <location>
        <begin position="233"/>
        <end position="250"/>
    </location>
</feature>
<keyword evidence="8" id="KW-0915">Sodium</keyword>
<feature type="transmembrane region" description="Helical" evidence="12">
    <location>
        <begin position="100"/>
        <end position="123"/>
    </location>
</feature>
<feature type="transmembrane region" description="Helical" evidence="12">
    <location>
        <begin position="172"/>
        <end position="189"/>
    </location>
</feature>
<keyword evidence="3" id="KW-0813">Transport</keyword>
<evidence type="ECO:0000313" key="15">
    <source>
        <dbReference type="Proteomes" id="UP000199149"/>
    </source>
</evidence>
<feature type="transmembrane region" description="Helical" evidence="12">
    <location>
        <begin position="353"/>
        <end position="375"/>
    </location>
</feature>
<keyword evidence="4" id="KW-0050">Antiport</keyword>
<dbReference type="PANTHER" id="PTHR10110:SF195">
    <property type="entry name" value="NA(+)_H(+) ANTIPORTER NHAS2"/>
    <property type="match status" value="1"/>
</dbReference>
<comment type="similarity">
    <text evidence="2">Belongs to the monovalent cation:proton antiporter 1 (CPA1) transporter (TC 2.A.36) family.</text>
</comment>
<evidence type="ECO:0000256" key="3">
    <source>
        <dbReference type="ARBA" id="ARBA00022448"/>
    </source>
</evidence>
<feature type="transmembrane region" description="Helical" evidence="12">
    <location>
        <begin position="201"/>
        <end position="221"/>
    </location>
</feature>
<feature type="transmembrane region" description="Helical" evidence="12">
    <location>
        <begin position="6"/>
        <end position="22"/>
    </location>
</feature>
<feature type="domain" description="Cation/H+ exchanger transmembrane" evidence="13">
    <location>
        <begin position="13"/>
        <end position="408"/>
    </location>
</feature>
<dbReference type="EMBL" id="FOUZ01000002">
    <property type="protein sequence ID" value="SFM71725.1"/>
    <property type="molecule type" value="Genomic_DNA"/>
</dbReference>
<dbReference type="GO" id="GO:0005886">
    <property type="term" value="C:plasma membrane"/>
    <property type="evidence" value="ECO:0007669"/>
    <property type="project" value="UniProtKB-SubCell"/>
</dbReference>
<name>A0A1I4T516_9FLAO</name>
<comment type="subcellular location">
    <subcellularLocation>
        <location evidence="1">Cell membrane</location>
        <topology evidence="1">Multi-pass membrane protein</topology>
    </subcellularLocation>
</comment>
<dbReference type="Gene3D" id="6.10.140.1330">
    <property type="match status" value="1"/>
</dbReference>
<dbReference type="OrthoDB" id="9774146at2"/>
<evidence type="ECO:0000256" key="1">
    <source>
        <dbReference type="ARBA" id="ARBA00004651"/>
    </source>
</evidence>
<reference evidence="15" key="1">
    <citation type="submission" date="2016-10" db="EMBL/GenBank/DDBJ databases">
        <authorList>
            <person name="Varghese N."/>
            <person name="Submissions S."/>
        </authorList>
    </citation>
    <scope>NUCLEOTIDE SEQUENCE [LARGE SCALE GENOMIC DNA]</scope>
    <source>
        <strain evidence="15">XJ109</strain>
    </source>
</reference>
<evidence type="ECO:0000256" key="2">
    <source>
        <dbReference type="ARBA" id="ARBA00007367"/>
    </source>
</evidence>
<feature type="transmembrane region" description="Helical" evidence="12">
    <location>
        <begin position="29"/>
        <end position="48"/>
    </location>
</feature>
<dbReference type="InterPro" id="IPR018422">
    <property type="entry name" value="Cation/H_exchanger_CPA1"/>
</dbReference>
<dbReference type="GO" id="GO:0098719">
    <property type="term" value="P:sodium ion import across plasma membrane"/>
    <property type="evidence" value="ECO:0007669"/>
    <property type="project" value="TreeGrafter"/>
</dbReference>
<evidence type="ECO:0000256" key="6">
    <source>
        <dbReference type="ARBA" id="ARBA00022692"/>
    </source>
</evidence>
<feature type="transmembrane region" description="Helical" evidence="12">
    <location>
        <begin position="68"/>
        <end position="88"/>
    </location>
</feature>
<dbReference type="AlphaFoldDB" id="A0A1I4T516"/>
<dbReference type="Pfam" id="PF00999">
    <property type="entry name" value="Na_H_Exchanger"/>
    <property type="match status" value="1"/>
</dbReference>
<keyword evidence="9" id="KW-0406">Ion transport</keyword>
<gene>
    <name evidence="14" type="ORF">SAMN05421738_10251</name>
</gene>
<protein>
    <submittedName>
        <fullName evidence="14">Monovalent cation:H+ antiporter, CPA1 family</fullName>
    </submittedName>
</protein>
<keyword evidence="15" id="KW-1185">Reference proteome</keyword>
<proteinExistence type="inferred from homology"/>
<evidence type="ECO:0000256" key="4">
    <source>
        <dbReference type="ARBA" id="ARBA00022449"/>
    </source>
</evidence>
<feature type="transmembrane region" description="Helical" evidence="12">
    <location>
        <begin position="387"/>
        <end position="407"/>
    </location>
</feature>